<evidence type="ECO:0000313" key="6">
    <source>
        <dbReference type="Proteomes" id="UP000253204"/>
    </source>
</evidence>
<evidence type="ECO:0000256" key="2">
    <source>
        <dbReference type="ARBA" id="ARBA00023125"/>
    </source>
</evidence>
<dbReference type="InterPro" id="IPR036390">
    <property type="entry name" value="WH_DNA-bd_sf"/>
</dbReference>
<dbReference type="GO" id="GO:0006355">
    <property type="term" value="P:regulation of DNA-templated transcription"/>
    <property type="evidence" value="ECO:0007669"/>
    <property type="project" value="InterPro"/>
</dbReference>
<evidence type="ECO:0000256" key="1">
    <source>
        <dbReference type="ARBA" id="ARBA00023015"/>
    </source>
</evidence>
<dbReference type="Gene3D" id="2.60.120.10">
    <property type="entry name" value="Jelly Rolls"/>
    <property type="match status" value="1"/>
</dbReference>
<dbReference type="Pfam" id="PF13545">
    <property type="entry name" value="HTH_Crp_2"/>
    <property type="match status" value="1"/>
</dbReference>
<name>A0A368TP35_9GAMM</name>
<protein>
    <submittedName>
        <fullName evidence="5">Crp/Fnr family transcriptional regulator</fullName>
    </submittedName>
</protein>
<dbReference type="Proteomes" id="UP000253204">
    <property type="component" value="Unassembled WGS sequence"/>
</dbReference>
<dbReference type="InterPro" id="IPR000595">
    <property type="entry name" value="cNMP-bd_dom"/>
</dbReference>
<proteinExistence type="predicted"/>
<keyword evidence="1" id="KW-0805">Transcription regulation</keyword>
<dbReference type="OrthoDB" id="9126850at2"/>
<dbReference type="InterPro" id="IPR012318">
    <property type="entry name" value="HTH_CRP"/>
</dbReference>
<accession>A0A368TP35</accession>
<reference evidence="5 6" key="1">
    <citation type="submission" date="2018-07" db="EMBL/GenBank/DDBJ databases">
        <title>Halomonas rutogse sp. nov., isolated from Lake TangqianCo on Tibetan Plateau.</title>
        <authorList>
            <person name="Lu H."/>
            <person name="Xing P."/>
            <person name="Wu Q."/>
        </authorList>
    </citation>
    <scope>NUCLEOTIDE SEQUENCE [LARGE SCALE GENOMIC DNA]</scope>
    <source>
        <strain evidence="5 6">TQ8S</strain>
    </source>
</reference>
<comment type="caution">
    <text evidence="5">The sequence shown here is derived from an EMBL/GenBank/DDBJ whole genome shotgun (WGS) entry which is preliminary data.</text>
</comment>
<evidence type="ECO:0000256" key="3">
    <source>
        <dbReference type="ARBA" id="ARBA00023163"/>
    </source>
</evidence>
<dbReference type="CDD" id="cd00038">
    <property type="entry name" value="CAP_ED"/>
    <property type="match status" value="1"/>
</dbReference>
<keyword evidence="2" id="KW-0238">DNA-binding</keyword>
<dbReference type="GO" id="GO:0003677">
    <property type="term" value="F:DNA binding"/>
    <property type="evidence" value="ECO:0007669"/>
    <property type="project" value="UniProtKB-KW"/>
</dbReference>
<dbReference type="InterPro" id="IPR018490">
    <property type="entry name" value="cNMP-bd_dom_sf"/>
</dbReference>
<dbReference type="InterPro" id="IPR014710">
    <property type="entry name" value="RmlC-like_jellyroll"/>
</dbReference>
<dbReference type="EMBL" id="QPIJ01000067">
    <property type="protein sequence ID" value="RCV86310.1"/>
    <property type="molecule type" value="Genomic_DNA"/>
</dbReference>
<dbReference type="PROSITE" id="PS51063">
    <property type="entry name" value="HTH_CRP_2"/>
    <property type="match status" value="1"/>
</dbReference>
<keyword evidence="6" id="KW-1185">Reference proteome</keyword>
<dbReference type="SUPFAM" id="SSF51206">
    <property type="entry name" value="cAMP-binding domain-like"/>
    <property type="match status" value="1"/>
</dbReference>
<organism evidence="5 6">
    <name type="scientific">Vreelandella rituensis</name>
    <dbReference type="NCBI Taxonomy" id="2282306"/>
    <lineage>
        <taxon>Bacteria</taxon>
        <taxon>Pseudomonadati</taxon>
        <taxon>Pseudomonadota</taxon>
        <taxon>Gammaproteobacteria</taxon>
        <taxon>Oceanospirillales</taxon>
        <taxon>Halomonadaceae</taxon>
        <taxon>Vreelandella</taxon>
    </lineage>
</organism>
<keyword evidence="3" id="KW-0804">Transcription</keyword>
<evidence type="ECO:0000313" key="5">
    <source>
        <dbReference type="EMBL" id="RCV86310.1"/>
    </source>
</evidence>
<dbReference type="AlphaFoldDB" id="A0A368TP35"/>
<dbReference type="SUPFAM" id="SSF46785">
    <property type="entry name" value="Winged helix' DNA-binding domain"/>
    <property type="match status" value="1"/>
</dbReference>
<dbReference type="Pfam" id="PF00027">
    <property type="entry name" value="cNMP_binding"/>
    <property type="match status" value="1"/>
</dbReference>
<feature type="domain" description="HTH crp-type" evidence="4">
    <location>
        <begin position="108"/>
        <end position="182"/>
    </location>
</feature>
<dbReference type="SMART" id="SM00419">
    <property type="entry name" value="HTH_CRP"/>
    <property type="match status" value="1"/>
</dbReference>
<sequence>MVKAGGNFYSDIYVLESGWACLFTTTENDSREMVDIFLPGDIIGLRESFLTGENAKVVMLTNGRLVSMKYCALHALAQENDDVSNAVLRFIIVHDNILIERLRSCTQNQAEKRVAHFLLEIHTRLSFSVNLSESFFNMPITQTVIGNLLGITSVHVSRCMASLENRKLIRKKRNGVMILKADVMAHETGFDKDSVYKNFTLKSESQNLGR</sequence>
<gene>
    <name evidence="5" type="ORF">DU506_18560</name>
</gene>
<evidence type="ECO:0000259" key="4">
    <source>
        <dbReference type="PROSITE" id="PS51063"/>
    </source>
</evidence>